<evidence type="ECO:0000313" key="3">
    <source>
        <dbReference type="EMBL" id="MDR6582025.1"/>
    </source>
</evidence>
<name>A0ABU1P8G2_9BURK</name>
<feature type="transmembrane region" description="Helical" evidence="1">
    <location>
        <begin position="132"/>
        <end position="150"/>
    </location>
</feature>
<keyword evidence="1" id="KW-1133">Transmembrane helix</keyword>
<dbReference type="SUPFAM" id="SSF48317">
    <property type="entry name" value="Acid phosphatase/Vanadium-dependent haloperoxidase"/>
    <property type="match status" value="1"/>
</dbReference>
<keyword evidence="4" id="KW-1185">Reference proteome</keyword>
<dbReference type="Proteomes" id="UP001260715">
    <property type="component" value="Unassembled WGS sequence"/>
</dbReference>
<feature type="transmembrane region" description="Helical" evidence="1">
    <location>
        <begin position="157"/>
        <end position="175"/>
    </location>
</feature>
<protein>
    <submittedName>
        <fullName evidence="3">Membrane-associated phospholipid phosphatase</fullName>
    </submittedName>
</protein>
<feature type="domain" description="Phosphatidic acid phosphatase type 2/haloperoxidase" evidence="2">
    <location>
        <begin position="76"/>
        <end position="150"/>
    </location>
</feature>
<sequence length="205" mass="22298">MSSMNLSWHTITFFGDSAITIPAACILALWLGLNRLWRPMLAWLVCFGTAMFIVVVSKLLFMGWDIAPPMLNFTGFSGHTASSSALYLSIALVLTQGCSRPRRSLVLALTALAVTAIGVSRLMIKVHSESEVLLGLLLGAGAAWAFSLSLHRAPPPWRHLLLPLGLAAALLMTGFDKPAPTQSFLQELAKNLSGRPEVYFRHEPL</sequence>
<reference evidence="3 4" key="1">
    <citation type="submission" date="2023-07" db="EMBL/GenBank/DDBJ databases">
        <title>Sorghum-associated microbial communities from plants grown in Nebraska, USA.</title>
        <authorList>
            <person name="Schachtman D."/>
        </authorList>
    </citation>
    <scope>NUCLEOTIDE SEQUENCE [LARGE SCALE GENOMIC DNA]</scope>
    <source>
        <strain evidence="3 4">596</strain>
    </source>
</reference>
<keyword evidence="1" id="KW-0472">Membrane</keyword>
<dbReference type="Pfam" id="PF01569">
    <property type="entry name" value="PAP2"/>
    <property type="match status" value="1"/>
</dbReference>
<dbReference type="EMBL" id="JAVDSJ010000001">
    <property type="protein sequence ID" value="MDR6582025.1"/>
    <property type="molecule type" value="Genomic_DNA"/>
</dbReference>
<feature type="transmembrane region" description="Helical" evidence="1">
    <location>
        <begin position="106"/>
        <end position="126"/>
    </location>
</feature>
<dbReference type="Gene3D" id="1.20.144.10">
    <property type="entry name" value="Phosphatidic acid phosphatase type 2/haloperoxidase"/>
    <property type="match status" value="1"/>
</dbReference>
<keyword evidence="1" id="KW-0812">Transmembrane</keyword>
<gene>
    <name evidence="3" type="ORF">J2W50_000200</name>
</gene>
<organism evidence="3 4">
    <name type="scientific">Herbaspirillum frisingense</name>
    <dbReference type="NCBI Taxonomy" id="92645"/>
    <lineage>
        <taxon>Bacteria</taxon>
        <taxon>Pseudomonadati</taxon>
        <taxon>Pseudomonadota</taxon>
        <taxon>Betaproteobacteria</taxon>
        <taxon>Burkholderiales</taxon>
        <taxon>Oxalobacteraceae</taxon>
        <taxon>Herbaspirillum</taxon>
    </lineage>
</organism>
<comment type="caution">
    <text evidence="3">The sequence shown here is derived from an EMBL/GenBank/DDBJ whole genome shotgun (WGS) entry which is preliminary data.</text>
</comment>
<dbReference type="InterPro" id="IPR000326">
    <property type="entry name" value="PAP2/HPO"/>
</dbReference>
<accession>A0ABU1P8G2</accession>
<dbReference type="CDD" id="cd01610">
    <property type="entry name" value="PAP2_like"/>
    <property type="match status" value="1"/>
</dbReference>
<dbReference type="InterPro" id="IPR036938">
    <property type="entry name" value="PAP2/HPO_sf"/>
</dbReference>
<evidence type="ECO:0000313" key="4">
    <source>
        <dbReference type="Proteomes" id="UP001260715"/>
    </source>
</evidence>
<feature type="transmembrane region" description="Helical" evidence="1">
    <location>
        <begin position="6"/>
        <end position="33"/>
    </location>
</feature>
<evidence type="ECO:0000256" key="1">
    <source>
        <dbReference type="SAM" id="Phobius"/>
    </source>
</evidence>
<evidence type="ECO:0000259" key="2">
    <source>
        <dbReference type="Pfam" id="PF01569"/>
    </source>
</evidence>
<feature type="transmembrane region" description="Helical" evidence="1">
    <location>
        <begin position="40"/>
        <end position="64"/>
    </location>
</feature>
<feature type="transmembrane region" description="Helical" evidence="1">
    <location>
        <begin position="76"/>
        <end position="94"/>
    </location>
</feature>
<proteinExistence type="predicted"/>